<evidence type="ECO:0000259" key="4">
    <source>
        <dbReference type="SMART" id="SM00727"/>
    </source>
</evidence>
<feature type="domain" description="STI1" evidence="4">
    <location>
        <begin position="363"/>
        <end position="406"/>
    </location>
</feature>
<evidence type="ECO:0000256" key="3">
    <source>
        <dbReference type="SAM" id="SignalP"/>
    </source>
</evidence>
<accession>A0A7S4KUM5</accession>
<dbReference type="EMBL" id="HBKN01023884">
    <property type="protein sequence ID" value="CAE2306108.1"/>
    <property type="molecule type" value="Transcribed_RNA"/>
</dbReference>
<reference evidence="5" key="1">
    <citation type="submission" date="2021-01" db="EMBL/GenBank/DDBJ databases">
        <authorList>
            <person name="Corre E."/>
            <person name="Pelletier E."/>
            <person name="Niang G."/>
            <person name="Scheremetjew M."/>
            <person name="Finn R."/>
            <person name="Kale V."/>
            <person name="Holt S."/>
            <person name="Cochrane G."/>
            <person name="Meng A."/>
            <person name="Brown T."/>
            <person name="Cohen L."/>
        </authorList>
    </citation>
    <scope>NUCLEOTIDE SEQUENCE</scope>
    <source>
        <strain evidence="5">CCMP 2712</strain>
    </source>
</reference>
<keyword evidence="2" id="KW-0472">Membrane</keyword>
<feature type="signal peptide" evidence="3">
    <location>
        <begin position="1"/>
        <end position="24"/>
    </location>
</feature>
<evidence type="ECO:0000313" key="5">
    <source>
        <dbReference type="EMBL" id="CAE2306108.1"/>
    </source>
</evidence>
<protein>
    <recommendedName>
        <fullName evidence="4">STI1 domain-containing protein</fullName>
    </recommendedName>
</protein>
<name>A0A7S4KUM5_GUITH</name>
<feature type="domain" description="STI1" evidence="4">
    <location>
        <begin position="412"/>
        <end position="451"/>
    </location>
</feature>
<sequence length="466" mass="49274">MKSLHLSGKLAFLTTFVLLSPTGALRVQSNLAFSPSLLISKNSHALALSSVQGRRVVTLLRDSKDGRKFDNLNDRANKLSEEAKKYENSDVSDLAEGLQDDVTAFKSKLQEAQKKAGDRKSKGFLTAGAAALLVGLAAWAFGPRRAGAEMKTFAFNNAPQQETLVGPTLPDDTFISASKWEGAKKGFVFKTGPKGLGYYLDTGLSLEELGGKSGGFHIPTPVTVAVGVVGLGVTGKFLLKNRGTLTLAAMAAKAAMKARSASSPMNVGGTAGGAASAAAAGASAGAKAAEAYQTAAASAETFAGKDPATMKAAELKKAIQELGGNPSGLVEKSELVALFRELQSSPRTVTTRKYNPAEEDMSSAAAAADFDPTKVDQSALNDMMGNPMIQALSKQMMNDPETMREFQEAMSSGKGMNELMSSPKFQKMTENLMSNPEVMRMMQDPSEINKMMDQMKKMGVNPPRGF</sequence>
<gene>
    <name evidence="5" type="ORF">GTHE00462_LOCUS18676</name>
</gene>
<keyword evidence="2" id="KW-1133">Transmembrane helix</keyword>
<dbReference type="AlphaFoldDB" id="A0A7S4KUM5"/>
<keyword evidence="3" id="KW-0732">Signal</keyword>
<dbReference type="InterPro" id="IPR006636">
    <property type="entry name" value="STI1_HS-bd"/>
</dbReference>
<feature type="transmembrane region" description="Helical" evidence="2">
    <location>
        <begin position="123"/>
        <end position="141"/>
    </location>
</feature>
<feature type="chain" id="PRO_5031093832" description="STI1 domain-containing protein" evidence="3">
    <location>
        <begin position="25"/>
        <end position="466"/>
    </location>
</feature>
<organism evidence="5">
    <name type="scientific">Guillardia theta</name>
    <name type="common">Cryptophyte</name>
    <name type="synonym">Cryptomonas phi</name>
    <dbReference type="NCBI Taxonomy" id="55529"/>
    <lineage>
        <taxon>Eukaryota</taxon>
        <taxon>Cryptophyceae</taxon>
        <taxon>Pyrenomonadales</taxon>
        <taxon>Geminigeraceae</taxon>
        <taxon>Guillardia</taxon>
    </lineage>
</organism>
<dbReference type="SMART" id="SM00727">
    <property type="entry name" value="STI1"/>
    <property type="match status" value="2"/>
</dbReference>
<evidence type="ECO:0000256" key="2">
    <source>
        <dbReference type="SAM" id="Phobius"/>
    </source>
</evidence>
<evidence type="ECO:0000256" key="1">
    <source>
        <dbReference type="SAM" id="Coils"/>
    </source>
</evidence>
<feature type="coiled-coil region" evidence="1">
    <location>
        <begin position="69"/>
        <end position="115"/>
    </location>
</feature>
<proteinExistence type="predicted"/>
<keyword evidence="2" id="KW-0812">Transmembrane</keyword>
<keyword evidence="1" id="KW-0175">Coiled coil</keyword>